<proteinExistence type="predicted"/>
<name>A0AAV4SWS0_CAEEX</name>
<protein>
    <submittedName>
        <fullName evidence="1">Uncharacterized protein</fullName>
    </submittedName>
</protein>
<sequence>MCYGQRIQKEMHLDPDEARSLNRLGGRDVRSDKGPSVCPGPCYQRSSNGKREIWWGLAVDFDFVLGKKREKCNCSEALTEVGKWSITLKLI</sequence>
<dbReference type="Proteomes" id="UP001054945">
    <property type="component" value="Unassembled WGS sequence"/>
</dbReference>
<comment type="caution">
    <text evidence="1">The sequence shown here is derived from an EMBL/GenBank/DDBJ whole genome shotgun (WGS) entry which is preliminary data.</text>
</comment>
<evidence type="ECO:0000313" key="2">
    <source>
        <dbReference type="Proteomes" id="UP001054945"/>
    </source>
</evidence>
<dbReference type="AlphaFoldDB" id="A0AAV4SWS0"/>
<organism evidence="1 2">
    <name type="scientific">Caerostris extrusa</name>
    <name type="common">Bark spider</name>
    <name type="synonym">Caerostris bankana</name>
    <dbReference type="NCBI Taxonomy" id="172846"/>
    <lineage>
        <taxon>Eukaryota</taxon>
        <taxon>Metazoa</taxon>
        <taxon>Ecdysozoa</taxon>
        <taxon>Arthropoda</taxon>
        <taxon>Chelicerata</taxon>
        <taxon>Arachnida</taxon>
        <taxon>Araneae</taxon>
        <taxon>Araneomorphae</taxon>
        <taxon>Entelegynae</taxon>
        <taxon>Araneoidea</taxon>
        <taxon>Araneidae</taxon>
        <taxon>Caerostris</taxon>
    </lineage>
</organism>
<reference evidence="1 2" key="1">
    <citation type="submission" date="2021-06" db="EMBL/GenBank/DDBJ databases">
        <title>Caerostris extrusa draft genome.</title>
        <authorList>
            <person name="Kono N."/>
            <person name="Arakawa K."/>
        </authorList>
    </citation>
    <scope>NUCLEOTIDE SEQUENCE [LARGE SCALE GENOMIC DNA]</scope>
</reference>
<dbReference type="EMBL" id="BPLR01010374">
    <property type="protein sequence ID" value="GIY38918.1"/>
    <property type="molecule type" value="Genomic_DNA"/>
</dbReference>
<accession>A0AAV4SWS0</accession>
<keyword evidence="2" id="KW-1185">Reference proteome</keyword>
<gene>
    <name evidence="1" type="ORF">CEXT_602151</name>
</gene>
<evidence type="ECO:0000313" key="1">
    <source>
        <dbReference type="EMBL" id="GIY38918.1"/>
    </source>
</evidence>